<keyword evidence="1" id="KW-1185">Reference proteome</keyword>
<organism evidence="1 2">
    <name type="scientific">Ditylenchus dipsaci</name>
    <dbReference type="NCBI Taxonomy" id="166011"/>
    <lineage>
        <taxon>Eukaryota</taxon>
        <taxon>Metazoa</taxon>
        <taxon>Ecdysozoa</taxon>
        <taxon>Nematoda</taxon>
        <taxon>Chromadorea</taxon>
        <taxon>Rhabditida</taxon>
        <taxon>Tylenchina</taxon>
        <taxon>Tylenchomorpha</taxon>
        <taxon>Sphaerularioidea</taxon>
        <taxon>Anguinidae</taxon>
        <taxon>Anguininae</taxon>
        <taxon>Ditylenchus</taxon>
    </lineage>
</organism>
<evidence type="ECO:0000313" key="2">
    <source>
        <dbReference type="WBParaSite" id="jg3077"/>
    </source>
</evidence>
<dbReference type="AlphaFoldDB" id="A0A915E5K3"/>
<sequence>MNLQHYLDGRLNGVDTYQVDQIVGLLKRLHLLMVNLEVVLKLRRETQFSGRLLQLIQKYCHSSVDNQLIVDELSVQIFNVLSSLSIRGGWREEADQTVTLLLAYN</sequence>
<protein>
    <submittedName>
        <fullName evidence="2">Uncharacterized protein</fullName>
    </submittedName>
</protein>
<name>A0A915E5K3_9BILA</name>
<evidence type="ECO:0000313" key="1">
    <source>
        <dbReference type="Proteomes" id="UP000887574"/>
    </source>
</evidence>
<reference evidence="2" key="1">
    <citation type="submission" date="2022-11" db="UniProtKB">
        <authorList>
            <consortium name="WormBaseParasite"/>
        </authorList>
    </citation>
    <scope>IDENTIFICATION</scope>
</reference>
<dbReference type="WBParaSite" id="jg3077">
    <property type="protein sequence ID" value="jg3077"/>
    <property type="gene ID" value="jg3077"/>
</dbReference>
<proteinExistence type="predicted"/>
<accession>A0A915E5K3</accession>
<dbReference type="Proteomes" id="UP000887574">
    <property type="component" value="Unplaced"/>
</dbReference>